<dbReference type="PANTHER" id="PTHR38590">
    <property type="entry name" value="BLL0828 PROTEIN"/>
    <property type="match status" value="1"/>
</dbReference>
<keyword evidence="2" id="KW-0378">Hydrolase</keyword>
<keyword evidence="3" id="KW-1185">Reference proteome</keyword>
<dbReference type="InterPro" id="IPR007569">
    <property type="entry name" value="DUF559"/>
</dbReference>
<protein>
    <submittedName>
        <fullName evidence="2">Endonuclease domain-containing protein</fullName>
    </submittedName>
</protein>
<dbReference type="InterPro" id="IPR011335">
    <property type="entry name" value="Restrct_endonuc-II-like"/>
</dbReference>
<dbReference type="PANTHER" id="PTHR38590:SF1">
    <property type="entry name" value="BLL0828 PROTEIN"/>
    <property type="match status" value="1"/>
</dbReference>
<dbReference type="Gene3D" id="3.40.960.10">
    <property type="entry name" value="VSR Endonuclease"/>
    <property type="match status" value="1"/>
</dbReference>
<proteinExistence type="predicted"/>
<dbReference type="GO" id="GO:0004519">
    <property type="term" value="F:endonuclease activity"/>
    <property type="evidence" value="ECO:0007669"/>
    <property type="project" value="UniProtKB-KW"/>
</dbReference>
<comment type="caution">
    <text evidence="2">The sequence shown here is derived from an EMBL/GenBank/DDBJ whole genome shotgun (WGS) entry which is preliminary data.</text>
</comment>
<dbReference type="SUPFAM" id="SSF52980">
    <property type="entry name" value="Restriction endonuclease-like"/>
    <property type="match status" value="1"/>
</dbReference>
<dbReference type="OrthoDB" id="9798754at2"/>
<reference evidence="2 3" key="1">
    <citation type="journal article" date="2019" name="Microorganisms">
        <title>Genome Insights into the Novel Species Microvirga brassicacearum, a Rapeseed Endophyte with Biotechnological Potential.</title>
        <authorList>
            <person name="Jimenez-Gomez A."/>
            <person name="Saati-Santamaria Z."/>
            <person name="Igual J.M."/>
            <person name="Rivas R."/>
            <person name="Mateos P.F."/>
            <person name="Garcia-Fraile P."/>
        </authorList>
    </citation>
    <scope>NUCLEOTIDE SEQUENCE [LARGE SCALE GENOMIC DNA]</scope>
    <source>
        <strain evidence="2 3">CDVBN77</strain>
    </source>
</reference>
<dbReference type="InterPro" id="IPR047216">
    <property type="entry name" value="Endonuclease_DUF559_bact"/>
</dbReference>
<evidence type="ECO:0000259" key="1">
    <source>
        <dbReference type="Pfam" id="PF04480"/>
    </source>
</evidence>
<feature type="domain" description="DUF559" evidence="1">
    <location>
        <begin position="14"/>
        <end position="123"/>
    </location>
</feature>
<sequence>MSWKQPRLEPISSRAATNAKALRRELTEPERRLWWHLRTRLPREGTHFRRQVPIGPYVADFLCHNARIIVEVDGEQHGAAAAVAYDERRSSYLAGQGFRILRFSNRDVMLEIDVVLDTIHAALVRTTPTPDPSPQGGGEMET</sequence>
<dbReference type="AlphaFoldDB" id="A0A5N3P9B0"/>
<keyword evidence="2" id="KW-0540">Nuclease</keyword>
<accession>A0A5N3P9B0</accession>
<gene>
    <name evidence="2" type="ORF">FEZ63_14625</name>
</gene>
<evidence type="ECO:0000313" key="2">
    <source>
        <dbReference type="EMBL" id="KAB0266313.1"/>
    </source>
</evidence>
<name>A0A5N3P9B0_9HYPH</name>
<evidence type="ECO:0000313" key="3">
    <source>
        <dbReference type="Proteomes" id="UP000325684"/>
    </source>
</evidence>
<dbReference type="RefSeq" id="WP_150945709.1">
    <property type="nucleotide sequence ID" value="NZ_VCMV01000022.1"/>
</dbReference>
<dbReference type="Proteomes" id="UP000325684">
    <property type="component" value="Unassembled WGS sequence"/>
</dbReference>
<dbReference type="Pfam" id="PF04480">
    <property type="entry name" value="DUF559"/>
    <property type="match status" value="1"/>
</dbReference>
<organism evidence="2 3">
    <name type="scientific">Microvirga brassicacearum</name>
    <dbReference type="NCBI Taxonomy" id="2580413"/>
    <lineage>
        <taxon>Bacteria</taxon>
        <taxon>Pseudomonadati</taxon>
        <taxon>Pseudomonadota</taxon>
        <taxon>Alphaproteobacteria</taxon>
        <taxon>Hyphomicrobiales</taxon>
        <taxon>Methylobacteriaceae</taxon>
        <taxon>Microvirga</taxon>
    </lineage>
</organism>
<dbReference type="EMBL" id="VCMV01000022">
    <property type="protein sequence ID" value="KAB0266313.1"/>
    <property type="molecule type" value="Genomic_DNA"/>
</dbReference>
<keyword evidence="2" id="KW-0255">Endonuclease</keyword>
<dbReference type="CDD" id="cd01038">
    <property type="entry name" value="Endonuclease_DUF559"/>
    <property type="match status" value="1"/>
</dbReference>